<comment type="caution">
    <text evidence="6">Lacks conserved residue(s) required for the propagation of feature annotation.</text>
</comment>
<evidence type="ECO:0000256" key="5">
    <source>
        <dbReference type="ARBA" id="ARBA00023128"/>
    </source>
</evidence>
<protein>
    <recommendedName>
        <fullName evidence="7">Deacetylase sirtuin-type domain-containing protein</fullName>
    </recommendedName>
</protein>
<dbReference type="GO" id="GO:0005739">
    <property type="term" value="C:mitochondrion"/>
    <property type="evidence" value="ECO:0007669"/>
    <property type="project" value="UniProtKB-SubCell"/>
</dbReference>
<name>A0A8H2ZX83_9AGAM</name>
<feature type="domain" description="Deacetylase sirtuin-type" evidence="7">
    <location>
        <begin position="10"/>
        <end position="321"/>
    </location>
</feature>
<dbReference type="InterPro" id="IPR050134">
    <property type="entry name" value="NAD-dep_sirtuin_deacylases"/>
</dbReference>
<sequence>MSNATRGKLYSSLADSGRKSAQRVLEGVANSRCMIICGAGISVEAQIPDYRSPGGLMSSKFRIFNEKVAGKDVFANTDAAGGLHVKVLNYIMTSLRQHARVAPVTDFHRLIQTMLNTDRAVKCLTRNFDGLETRDQPNLATKVIELHGKNDTISCLSGHTISTNGEIIGYEDMFMQGDEVPCPTCSTSGRERSEGNKRLRNLNVVHLLRPGVYLDERFIPSMSSGEDSRNELCDLVASCQVLLIVGTSLATPHAFSLVMELERRIHESEGVVVFINTKDMSKGRLAHAVDYHIQLDAQECARYILNSIAQQNEFDVQRGKEIWLELSERELSGTSAEALEPLTIPVCCICSHPMEDVLLACTSCNRYFCFESPEHKLGRMCVSLDRFSPSQPIPFNERKSQFVCPECYDHEEGKMYPHFVAAPRFFHHSVESPKKLRVVMFHLGQFWPISEHLEGCIVSAWKAEGWATDYQFSGCEQKTYNTLVVYVTHALYNNGLYQLTDSIALGPQKFLDLTIKPIHGLIVNSCFSAAVILACGRTYQDIKNAQELEAWVKRANTFDSIVGMLNERLNPCYLASFVAKVSTQLLGYDHWDQQSVMDVWLRDTLACTHTDLVYFGKEEKAQIFLFSPMQSRPLGRELPSIHMTCKCVPGNDNRSRRKTWIVKHRSFQGMDLNHIDINIRCSQCRSSYDLRASDHQGTLVKIGGLYAALVPYFLSQ</sequence>
<dbReference type="SUPFAM" id="SSF52467">
    <property type="entry name" value="DHS-like NAD/FAD-binding domain"/>
    <property type="match status" value="1"/>
</dbReference>
<dbReference type="Gene3D" id="3.30.1600.10">
    <property type="entry name" value="SIR2/SIRT2 'Small Domain"/>
    <property type="match status" value="1"/>
</dbReference>
<dbReference type="GO" id="GO:0070403">
    <property type="term" value="F:NAD+ binding"/>
    <property type="evidence" value="ECO:0007669"/>
    <property type="project" value="InterPro"/>
</dbReference>
<reference evidence="8" key="1">
    <citation type="submission" date="2021-01" db="EMBL/GenBank/DDBJ databases">
        <authorList>
            <person name="Kaushik A."/>
        </authorList>
    </citation>
    <scope>NUCLEOTIDE SEQUENCE</scope>
    <source>
        <strain evidence="8">AG1-1A</strain>
    </source>
</reference>
<dbReference type="GO" id="GO:0005634">
    <property type="term" value="C:nucleus"/>
    <property type="evidence" value="ECO:0007669"/>
    <property type="project" value="TreeGrafter"/>
</dbReference>
<dbReference type="Gene3D" id="3.40.50.1220">
    <property type="entry name" value="TPP-binding domain"/>
    <property type="match status" value="1"/>
</dbReference>
<comment type="caution">
    <text evidence="8">The sequence shown here is derived from an EMBL/GenBank/DDBJ whole genome shotgun (WGS) entry which is preliminary data.</text>
</comment>
<evidence type="ECO:0000256" key="2">
    <source>
        <dbReference type="ARBA" id="ARBA00006924"/>
    </source>
</evidence>
<accession>A0A8H2ZX83</accession>
<dbReference type="PANTHER" id="PTHR11085:SF8">
    <property type="entry name" value="NAD-DEPENDENT HISTONE DEACETYLASE HST3"/>
    <property type="match status" value="1"/>
</dbReference>
<keyword evidence="4" id="KW-0520">NAD</keyword>
<dbReference type="Pfam" id="PF02146">
    <property type="entry name" value="SIR2"/>
    <property type="match status" value="1"/>
</dbReference>
<dbReference type="InterPro" id="IPR003000">
    <property type="entry name" value="Sirtuin"/>
</dbReference>
<evidence type="ECO:0000259" key="7">
    <source>
        <dbReference type="PROSITE" id="PS50305"/>
    </source>
</evidence>
<comment type="similarity">
    <text evidence="2">Belongs to the sirtuin family. Class I subfamily.</text>
</comment>
<dbReference type="InterPro" id="IPR029035">
    <property type="entry name" value="DHS-like_NAD/FAD-binding_dom"/>
</dbReference>
<dbReference type="PANTHER" id="PTHR11085">
    <property type="entry name" value="NAD-DEPENDENT PROTEIN DEACYLASE SIRTUIN-5, MITOCHONDRIAL-RELATED"/>
    <property type="match status" value="1"/>
</dbReference>
<organism evidence="8 9">
    <name type="scientific">Rhizoctonia solani</name>
    <dbReference type="NCBI Taxonomy" id="456999"/>
    <lineage>
        <taxon>Eukaryota</taxon>
        <taxon>Fungi</taxon>
        <taxon>Dikarya</taxon>
        <taxon>Basidiomycota</taxon>
        <taxon>Agaricomycotina</taxon>
        <taxon>Agaricomycetes</taxon>
        <taxon>Cantharellales</taxon>
        <taxon>Ceratobasidiaceae</taxon>
        <taxon>Rhizoctonia</taxon>
    </lineage>
</organism>
<dbReference type="EMBL" id="CAJMWR010000265">
    <property type="protein sequence ID" value="CAE6361975.1"/>
    <property type="molecule type" value="Genomic_DNA"/>
</dbReference>
<dbReference type="InterPro" id="IPR026590">
    <property type="entry name" value="Ssirtuin_cat_dom"/>
</dbReference>
<comment type="subcellular location">
    <subcellularLocation>
        <location evidence="1">Mitochondrion</location>
    </subcellularLocation>
</comment>
<evidence type="ECO:0000256" key="3">
    <source>
        <dbReference type="ARBA" id="ARBA00022679"/>
    </source>
</evidence>
<evidence type="ECO:0000256" key="4">
    <source>
        <dbReference type="ARBA" id="ARBA00023027"/>
    </source>
</evidence>
<evidence type="ECO:0000256" key="6">
    <source>
        <dbReference type="PROSITE-ProRule" id="PRU00236"/>
    </source>
</evidence>
<evidence type="ECO:0000256" key="1">
    <source>
        <dbReference type="ARBA" id="ARBA00004173"/>
    </source>
</evidence>
<gene>
    <name evidence="8" type="ORF">RDB_LOCUS13903</name>
</gene>
<keyword evidence="5" id="KW-0496">Mitochondrion</keyword>
<dbReference type="GO" id="GO:0017136">
    <property type="term" value="F:histone deacetylase activity, NAD-dependent"/>
    <property type="evidence" value="ECO:0007669"/>
    <property type="project" value="TreeGrafter"/>
</dbReference>
<dbReference type="InterPro" id="IPR026591">
    <property type="entry name" value="Sirtuin_cat_small_dom_sf"/>
</dbReference>
<keyword evidence="3" id="KW-0808">Transferase</keyword>
<dbReference type="PROSITE" id="PS50305">
    <property type="entry name" value="SIRTUIN"/>
    <property type="match status" value="1"/>
</dbReference>
<dbReference type="AlphaFoldDB" id="A0A8H2ZX83"/>
<evidence type="ECO:0000313" key="9">
    <source>
        <dbReference type="Proteomes" id="UP000663840"/>
    </source>
</evidence>
<proteinExistence type="inferred from homology"/>
<evidence type="ECO:0000313" key="8">
    <source>
        <dbReference type="EMBL" id="CAE6361975.1"/>
    </source>
</evidence>
<dbReference type="Proteomes" id="UP000663840">
    <property type="component" value="Unassembled WGS sequence"/>
</dbReference>